<organism evidence="1 2">
    <name type="scientific">Qipengyuania pelagi</name>
    <dbReference type="NCBI Taxonomy" id="994320"/>
    <lineage>
        <taxon>Bacteria</taxon>
        <taxon>Pseudomonadati</taxon>
        <taxon>Pseudomonadota</taxon>
        <taxon>Alphaproteobacteria</taxon>
        <taxon>Sphingomonadales</taxon>
        <taxon>Erythrobacteraceae</taxon>
        <taxon>Qipengyuania</taxon>
    </lineage>
</organism>
<dbReference type="OrthoDB" id="7410095at2"/>
<protein>
    <submittedName>
        <fullName evidence="1">Uncharacterized protein</fullName>
    </submittedName>
</protein>
<sequence>MIKASITVLRGSKSVAEEWGEFEFLSLPSSADRIMVKRDGTENYATVISVHHYPRPVGGADEPTADVLAKWTGSGAKLR</sequence>
<keyword evidence="2" id="KW-1185">Reference proteome</keyword>
<reference evidence="1 2" key="1">
    <citation type="submission" date="2019-12" db="EMBL/GenBank/DDBJ databases">
        <title>Genomic-based taxomic classification of the family Erythrobacteraceae.</title>
        <authorList>
            <person name="Xu L."/>
        </authorList>
    </citation>
    <scope>NUCLEOTIDE SEQUENCE [LARGE SCALE GENOMIC DNA]</scope>
    <source>
        <strain evidence="1 2">JCM 17468</strain>
    </source>
</reference>
<accession>A0A844Y835</accession>
<comment type="caution">
    <text evidence="1">The sequence shown here is derived from an EMBL/GenBank/DDBJ whole genome shotgun (WGS) entry which is preliminary data.</text>
</comment>
<evidence type="ECO:0000313" key="1">
    <source>
        <dbReference type="EMBL" id="MXO53557.1"/>
    </source>
</evidence>
<dbReference type="RefSeq" id="WP_160660400.1">
    <property type="nucleotide sequence ID" value="NZ_BAABDV010000001.1"/>
</dbReference>
<evidence type="ECO:0000313" key="2">
    <source>
        <dbReference type="Proteomes" id="UP000430272"/>
    </source>
</evidence>
<proteinExistence type="predicted"/>
<name>A0A844Y835_9SPHN</name>
<dbReference type="Proteomes" id="UP000430272">
    <property type="component" value="Unassembled WGS sequence"/>
</dbReference>
<dbReference type="AlphaFoldDB" id="A0A844Y835"/>
<dbReference type="EMBL" id="WTYD01000001">
    <property type="protein sequence ID" value="MXO53557.1"/>
    <property type="molecule type" value="Genomic_DNA"/>
</dbReference>
<gene>
    <name evidence="1" type="ORF">GRI47_05970</name>
</gene>